<accession>A0ABP6YNE9</accession>
<feature type="domain" description="Glycosyl hydrolase family 92" evidence="4">
    <location>
        <begin position="282"/>
        <end position="761"/>
    </location>
</feature>
<keyword evidence="7" id="KW-1185">Reference proteome</keyword>
<dbReference type="SUPFAM" id="SSF48208">
    <property type="entry name" value="Six-hairpin glycosidases"/>
    <property type="match status" value="1"/>
</dbReference>
<dbReference type="PROSITE" id="PS51257">
    <property type="entry name" value="PROKAR_LIPOPROTEIN"/>
    <property type="match status" value="1"/>
</dbReference>
<dbReference type="InterPro" id="IPR050883">
    <property type="entry name" value="PNGase"/>
</dbReference>
<feature type="domain" description="Glycosyl hydrolase family 92 N-terminal" evidence="5">
    <location>
        <begin position="46"/>
        <end position="275"/>
    </location>
</feature>
<dbReference type="NCBIfam" id="TIGR01180">
    <property type="entry name" value="aman2_put"/>
    <property type="match status" value="1"/>
</dbReference>
<dbReference type="EMBL" id="BAABCY010000102">
    <property type="protein sequence ID" value="GAA3584518.1"/>
    <property type="molecule type" value="Genomic_DNA"/>
</dbReference>
<proteinExistence type="predicted"/>
<evidence type="ECO:0000256" key="1">
    <source>
        <dbReference type="ARBA" id="ARBA00001913"/>
    </source>
</evidence>
<dbReference type="InterPro" id="IPR005887">
    <property type="entry name" value="GH92_a_mannosidase_put"/>
</dbReference>
<comment type="caution">
    <text evidence="6">The sequence shown here is derived from an EMBL/GenBank/DDBJ whole genome shotgun (WGS) entry which is preliminary data.</text>
</comment>
<dbReference type="InterPro" id="IPR008928">
    <property type="entry name" value="6-hairpin_glycosidase_sf"/>
</dbReference>
<evidence type="ECO:0000313" key="6">
    <source>
        <dbReference type="EMBL" id="GAA3584518.1"/>
    </source>
</evidence>
<comment type="cofactor">
    <cofactor evidence="1">
        <name>Ca(2+)</name>
        <dbReference type="ChEBI" id="CHEBI:29108"/>
    </cofactor>
</comment>
<dbReference type="PANTHER" id="PTHR12143:SF39">
    <property type="entry name" value="SECRETED PROTEIN"/>
    <property type="match status" value="1"/>
</dbReference>
<gene>
    <name evidence="6" type="ORF">GCM10022395_35640</name>
</gene>
<dbReference type="Pfam" id="PF17678">
    <property type="entry name" value="Glyco_hydro_92N"/>
    <property type="match status" value="1"/>
</dbReference>
<evidence type="ECO:0000256" key="2">
    <source>
        <dbReference type="ARBA" id="ARBA00011245"/>
    </source>
</evidence>
<dbReference type="Gene3D" id="1.20.1610.10">
    <property type="entry name" value="alpha-1,2-mannosidases domains"/>
    <property type="match status" value="1"/>
</dbReference>
<dbReference type="RefSeq" id="WP_345007806.1">
    <property type="nucleotide sequence ID" value="NZ_BAABCY010000102.1"/>
</dbReference>
<evidence type="ECO:0000256" key="3">
    <source>
        <dbReference type="ARBA" id="ARBA00022837"/>
    </source>
</evidence>
<dbReference type="Gene3D" id="1.20.1050.60">
    <property type="entry name" value="alpha-1,2-mannosidase"/>
    <property type="match status" value="1"/>
</dbReference>
<reference evidence="7" key="1">
    <citation type="journal article" date="2019" name="Int. J. Syst. Evol. Microbiol.">
        <title>The Global Catalogue of Microorganisms (GCM) 10K type strain sequencing project: providing services to taxonomists for standard genome sequencing and annotation.</title>
        <authorList>
            <consortium name="The Broad Institute Genomics Platform"/>
            <consortium name="The Broad Institute Genome Sequencing Center for Infectious Disease"/>
            <person name="Wu L."/>
            <person name="Ma J."/>
        </authorList>
    </citation>
    <scope>NUCLEOTIDE SEQUENCE [LARGE SCALE GENOMIC DNA]</scope>
    <source>
        <strain evidence="7">JCM 17111</strain>
    </source>
</reference>
<comment type="subunit">
    <text evidence="2">Monomer.</text>
</comment>
<evidence type="ECO:0000259" key="5">
    <source>
        <dbReference type="Pfam" id="PF17678"/>
    </source>
</evidence>
<evidence type="ECO:0000259" key="4">
    <source>
        <dbReference type="Pfam" id="PF07971"/>
    </source>
</evidence>
<dbReference type="Pfam" id="PF07971">
    <property type="entry name" value="Glyco_hydro_92"/>
    <property type="match status" value="1"/>
</dbReference>
<dbReference type="GO" id="GO:0016787">
    <property type="term" value="F:hydrolase activity"/>
    <property type="evidence" value="ECO:0007669"/>
    <property type="project" value="UniProtKB-KW"/>
</dbReference>
<sequence>MYKSKRVKETFNVSIMLVLILVAFVMFSCKRDEHQQEVAQANLLQYVDPFIGTGFHGHTFPGPVRPHGMLQLSPDTKLNGWDASSGYHYADSTIYGFSHTHLSGTGIGDMGDVLLLPFTGETKDKPIATFNKTDEVAKVGYYAVNFNNYPVQAELATTDRVGIHRYRYSSNDEKRLLLDIGHILQRTWGHSNVYNELEIIDNKTIRGLKHSKGWANDHKVYFYAQFSSPFTLDQAVVDQEIAPEADTYNGKNVYAYLSFAELKKDETLQIKVSISPVDTKGAQLNMETELPDWDFDKVRKDSEAVWNNALQAIKVSTENAANLKVFYTALYHSMIAPMIYQDVDGRYRGMDHKIHQASSDAPNYTVYSLWDTFRALHPLMTIIDEQRSTEWVNNLLLKYQQGDFLPMWPLASNYTATMVGYPAVANIADALAKDLPGIDKALALEAALNSASYKPWLVENTTNERKKGLMPLYNKYVNENKLIPADKIIKSVSFGLEMAYYDWCIAEIARQNNNDSLVSVFKERAKNYIHYFDKETGFMRGKNEDGSWVSPFNPKYSSHERAAYVEGNAWQWTWFVPHDVKGLIDLYGSKEVFSQKLDTLFTTSSEIEGEDASSDITGLIGQYAHGNEPSHHIAYFYSQAGQPWKTQRLVDQILKEFYTPTPEGIIGNEDCGQMSAWYVLNAMGFYQVTPGNPEYTIGRPLFDKVEIPLKSGKTFTIIAENNSPDNKYVQTFYINDIKQEALVFKHDAIKAGSTLKIVMGNQPKNN</sequence>
<organism evidence="6 7">
    <name type="scientific">Snuella lapsa</name>
    <dbReference type="NCBI Taxonomy" id="870481"/>
    <lineage>
        <taxon>Bacteria</taxon>
        <taxon>Pseudomonadati</taxon>
        <taxon>Bacteroidota</taxon>
        <taxon>Flavobacteriia</taxon>
        <taxon>Flavobacteriales</taxon>
        <taxon>Flavobacteriaceae</taxon>
        <taxon>Snuella</taxon>
    </lineage>
</organism>
<evidence type="ECO:0000313" key="7">
    <source>
        <dbReference type="Proteomes" id="UP001500954"/>
    </source>
</evidence>
<keyword evidence="3" id="KW-0106">Calcium</keyword>
<dbReference type="Gene3D" id="3.30.2080.10">
    <property type="entry name" value="GH92 mannosidase domain"/>
    <property type="match status" value="1"/>
</dbReference>
<dbReference type="Proteomes" id="UP001500954">
    <property type="component" value="Unassembled WGS sequence"/>
</dbReference>
<dbReference type="InterPro" id="IPR012939">
    <property type="entry name" value="Glyco_hydro_92"/>
</dbReference>
<dbReference type="InterPro" id="IPR014718">
    <property type="entry name" value="GH-type_carb-bd"/>
</dbReference>
<dbReference type="PANTHER" id="PTHR12143">
    <property type="entry name" value="PEPTIDE N-GLYCANASE PNGASE -RELATED"/>
    <property type="match status" value="1"/>
</dbReference>
<name>A0ABP6YNE9_9FLAO</name>
<dbReference type="InterPro" id="IPR041371">
    <property type="entry name" value="GH92_N"/>
</dbReference>
<protein>
    <submittedName>
        <fullName evidence="6">GH92 family glycosyl hydrolase</fullName>
    </submittedName>
</protein>
<dbReference type="Gene3D" id="2.70.98.10">
    <property type="match status" value="1"/>
</dbReference>
<keyword evidence="6" id="KW-0378">Hydrolase</keyword>